<evidence type="ECO:0000313" key="1">
    <source>
        <dbReference type="EMBL" id="CAF3471070.1"/>
    </source>
</evidence>
<dbReference type="Proteomes" id="UP000663872">
    <property type="component" value="Unassembled WGS sequence"/>
</dbReference>
<gene>
    <name evidence="1" type="ORF">GRG538_LOCUS15660</name>
</gene>
<reference evidence="1" key="1">
    <citation type="submission" date="2021-02" db="EMBL/GenBank/DDBJ databases">
        <authorList>
            <person name="Nowell W R."/>
        </authorList>
    </citation>
    <scope>NUCLEOTIDE SEQUENCE</scope>
</reference>
<protein>
    <recommendedName>
        <fullName evidence="3">Neurofibromin</fullName>
    </recommendedName>
</protein>
<proteinExistence type="predicted"/>
<organism evidence="1 2">
    <name type="scientific">Rotaria socialis</name>
    <dbReference type="NCBI Taxonomy" id="392032"/>
    <lineage>
        <taxon>Eukaryota</taxon>
        <taxon>Metazoa</taxon>
        <taxon>Spiralia</taxon>
        <taxon>Gnathifera</taxon>
        <taxon>Rotifera</taxon>
        <taxon>Eurotatoria</taxon>
        <taxon>Bdelloidea</taxon>
        <taxon>Philodinida</taxon>
        <taxon>Philodinidae</taxon>
        <taxon>Rotaria</taxon>
    </lineage>
</organism>
<dbReference type="AlphaFoldDB" id="A0A818FAP0"/>
<comment type="caution">
    <text evidence="1">The sequence shown here is derived from an EMBL/GenBank/DDBJ whole genome shotgun (WGS) entry which is preliminary data.</text>
</comment>
<evidence type="ECO:0008006" key="3">
    <source>
        <dbReference type="Google" id="ProtNLM"/>
    </source>
</evidence>
<evidence type="ECO:0000313" key="2">
    <source>
        <dbReference type="Proteomes" id="UP000663872"/>
    </source>
</evidence>
<dbReference type="EMBL" id="CAJNYT010002484">
    <property type="protein sequence ID" value="CAF3471070.1"/>
    <property type="molecule type" value="Genomic_DNA"/>
</dbReference>
<sequence>MSTSKPVEWVTALIQRFEDQLPIKCGELTNPMRSNLEQNKECLIALSRFKFSLVINGLTDILKTIDNTRFGGYDQEKNIYESYLIVLDAVEQCLANTKDLSTSRLDEAIYVNKLLPVVCKLLNVPGDGITVQQVRQLASNVLFALSVNNFGTLFSKVVSRLECLIVSGDETCEAGDLDLIQHMNVDMLKLTRLLNEEVQKWRLLKKFHHTELVKSVEKAIWNWLDTYPEEFTDLQKRPNAELSGKIYSMCYCFSFEHVLSSFEYQYKIYFRQQEYINRT</sequence>
<name>A0A818FAP0_9BILA</name>
<accession>A0A818FAP0</accession>